<dbReference type="PANTHER" id="PTHR33279:SF6">
    <property type="entry name" value="SULFUR CARRIER PROTEIN YEDF-RELATED"/>
    <property type="match status" value="1"/>
</dbReference>
<name>A0A5J4L4L5_9ZZZZ</name>
<feature type="domain" description="UPF0033" evidence="2">
    <location>
        <begin position="8"/>
        <end position="76"/>
    </location>
</feature>
<evidence type="ECO:0000256" key="1">
    <source>
        <dbReference type="ARBA" id="ARBA00008984"/>
    </source>
</evidence>
<sequence length="76" mass="8629">MPIKPDIVLDLKGLYCPMHIMKTKKAIDLMRTGQIIEVISNDKGSKLDISALCRRLGLELISVKEENGIFRFTIKK</sequence>
<dbReference type="Gene3D" id="3.30.110.40">
    <property type="entry name" value="TusA-like domain"/>
    <property type="match status" value="1"/>
</dbReference>
<proteinExistence type="inferred from homology"/>
<dbReference type="InterPro" id="IPR001455">
    <property type="entry name" value="TusA-like"/>
</dbReference>
<comment type="caution">
    <text evidence="3">The sequence shown here is derived from an EMBL/GenBank/DDBJ whole genome shotgun (WGS) entry which is preliminary data.</text>
</comment>
<organism evidence="3">
    <name type="scientific">hot springs metagenome</name>
    <dbReference type="NCBI Taxonomy" id="433727"/>
    <lineage>
        <taxon>unclassified sequences</taxon>
        <taxon>metagenomes</taxon>
        <taxon>ecological metagenomes</taxon>
    </lineage>
</organism>
<dbReference type="CDD" id="cd00291">
    <property type="entry name" value="SirA_YedF_YeeD"/>
    <property type="match status" value="1"/>
</dbReference>
<evidence type="ECO:0000313" key="3">
    <source>
        <dbReference type="EMBL" id="GER92426.1"/>
    </source>
</evidence>
<evidence type="ECO:0000259" key="2">
    <source>
        <dbReference type="Pfam" id="PF01206"/>
    </source>
</evidence>
<reference evidence="3" key="1">
    <citation type="submission" date="2019-10" db="EMBL/GenBank/DDBJ databases">
        <title>Metagenomic sequencing of thiosulfate-disproportionating enrichment culture.</title>
        <authorList>
            <person name="Umezawa K."/>
            <person name="Kojima H."/>
            <person name="Fukui M."/>
        </authorList>
    </citation>
    <scope>NUCLEOTIDE SEQUENCE</scope>
    <source>
        <strain evidence="3">45J</strain>
    </source>
</reference>
<dbReference type="Pfam" id="PF01206">
    <property type="entry name" value="TusA"/>
    <property type="match status" value="1"/>
</dbReference>
<comment type="similarity">
    <text evidence="1">Belongs to the sulfur carrier protein TusA family.</text>
</comment>
<dbReference type="SUPFAM" id="SSF64307">
    <property type="entry name" value="SirA-like"/>
    <property type="match status" value="1"/>
</dbReference>
<dbReference type="InterPro" id="IPR036868">
    <property type="entry name" value="TusA-like_sf"/>
</dbReference>
<protein>
    <submittedName>
        <fullName evidence="3">SirA family protein</fullName>
    </submittedName>
</protein>
<accession>A0A5J4L4L5</accession>
<dbReference type="PANTHER" id="PTHR33279">
    <property type="entry name" value="SULFUR CARRIER PROTEIN YEDF-RELATED"/>
    <property type="match status" value="1"/>
</dbReference>
<dbReference type="AlphaFoldDB" id="A0A5J4L4L5"/>
<dbReference type="EMBL" id="BLAB01000001">
    <property type="protein sequence ID" value="GER92426.1"/>
    <property type="molecule type" value="Genomic_DNA"/>
</dbReference>
<gene>
    <name evidence="3" type="ORF">A45J_0142</name>
</gene>